<dbReference type="GO" id="GO:0035348">
    <property type="term" value="P:acetyl-CoA transmembrane transport"/>
    <property type="evidence" value="ECO:0007669"/>
    <property type="project" value="InterPro"/>
</dbReference>
<gene>
    <name evidence="7" type="primary">MOCOS</name>
    <name evidence="7" type="ORF">SNAT2548_LOCUS396</name>
</gene>
<accession>A0A812G4E6</accession>
<feature type="transmembrane region" description="Helical" evidence="5">
    <location>
        <begin position="569"/>
        <end position="595"/>
    </location>
</feature>
<keyword evidence="4 5" id="KW-0472">Membrane</keyword>
<feature type="domain" description="MOSC" evidence="6">
    <location>
        <begin position="57"/>
        <end position="199"/>
    </location>
</feature>
<evidence type="ECO:0000313" key="7">
    <source>
        <dbReference type="EMBL" id="CAE6919041.1"/>
    </source>
</evidence>
<dbReference type="InterPro" id="IPR011037">
    <property type="entry name" value="Pyrv_Knase-like_insert_dom_sf"/>
</dbReference>
<sequence length="636" mass="69006">MAAVDGSRDIIEVSVGDQGPTLQAPDSTARLFGDNVAGIDQGPEAAAWLSGALGRPCRLLRRFAGCKRTAAGAHWADIAPLLVVSTASLQALAEGTGKEIPADRFRPNVIVEGPMEPHAEDTWDEMRIGPLRLQRLGPCARCAIVDVAQGQGKRDNAVYGALVQHRGQAVFGQYYRPILAEGAPPSERTLEAGHFALAAWLREECGAARAASCPGARSTRTAMLDTLLLLSLYIWEGCMQGIAFETVPALLRKNPWAVSNGQSDDNERILNYSEIPFQIKWLLCFVVECKGPVRQFHSRESKLVALLFVSGCALLASSSSMVDMLMLQPPAIWSLVPLIGTLAALTALADILMDGWGVQRLRPDHASLCQSVGLELGILFASEVFFHLKDPASMELLSTVFKGTGMLSLAIAGGLFLRTPGHAAPASTQGPGVMRQLLGVLWQDARMQHYLWLQLLLKLMGGHVDFQRQRYDALGLTPEKTALYNIWAMPVSFCTAWLAGTTGWPARRLRLLYIGLAILNLASIWHLGSCQASPHDALETGRLYWVFVGLHFVRKLVEDAVFVLEVAIINIFGAGHPLIAGSIISVLASASNFFGSFPEQWMPTAIESWGLEWTILIHTGLALLAAVLLVPFLGRL</sequence>
<feature type="transmembrane region" description="Helical" evidence="5">
    <location>
        <begin position="303"/>
        <end position="325"/>
    </location>
</feature>
<evidence type="ECO:0000259" key="6">
    <source>
        <dbReference type="PROSITE" id="PS51340"/>
    </source>
</evidence>
<proteinExistence type="predicted"/>
<dbReference type="GO" id="GO:0008521">
    <property type="term" value="F:acetyl-CoA transmembrane transporter activity"/>
    <property type="evidence" value="ECO:0007669"/>
    <property type="project" value="InterPro"/>
</dbReference>
<protein>
    <submittedName>
        <fullName evidence="7">MOCOS protein</fullName>
    </submittedName>
</protein>
<dbReference type="PROSITE" id="PS51340">
    <property type="entry name" value="MOSC"/>
    <property type="match status" value="1"/>
</dbReference>
<dbReference type="GO" id="GO:0016020">
    <property type="term" value="C:membrane"/>
    <property type="evidence" value="ECO:0007669"/>
    <property type="project" value="UniProtKB-SubCell"/>
</dbReference>
<evidence type="ECO:0000256" key="5">
    <source>
        <dbReference type="SAM" id="Phobius"/>
    </source>
</evidence>
<dbReference type="GO" id="GO:0030151">
    <property type="term" value="F:molybdenum ion binding"/>
    <property type="evidence" value="ECO:0007669"/>
    <property type="project" value="InterPro"/>
</dbReference>
<comment type="caution">
    <text evidence="7">The sequence shown here is derived from an EMBL/GenBank/DDBJ whole genome shotgun (WGS) entry which is preliminary data.</text>
</comment>
<evidence type="ECO:0000256" key="3">
    <source>
        <dbReference type="ARBA" id="ARBA00022989"/>
    </source>
</evidence>
<dbReference type="Pfam" id="PF03473">
    <property type="entry name" value="MOSC"/>
    <property type="match status" value="1"/>
</dbReference>
<name>A0A812G4E6_9DINO</name>
<organism evidence="7 8">
    <name type="scientific">Symbiodinium natans</name>
    <dbReference type="NCBI Taxonomy" id="878477"/>
    <lineage>
        <taxon>Eukaryota</taxon>
        <taxon>Sar</taxon>
        <taxon>Alveolata</taxon>
        <taxon>Dinophyceae</taxon>
        <taxon>Suessiales</taxon>
        <taxon>Symbiodiniaceae</taxon>
        <taxon>Symbiodinium</taxon>
    </lineage>
</organism>
<evidence type="ECO:0000313" key="8">
    <source>
        <dbReference type="Proteomes" id="UP000604046"/>
    </source>
</evidence>
<dbReference type="OrthoDB" id="10258210at2759"/>
<keyword evidence="3 5" id="KW-1133">Transmembrane helix</keyword>
<keyword evidence="2 5" id="KW-0812">Transmembrane</keyword>
<dbReference type="Proteomes" id="UP000604046">
    <property type="component" value="Unassembled WGS sequence"/>
</dbReference>
<dbReference type="SUPFAM" id="SSF50800">
    <property type="entry name" value="PK beta-barrel domain-like"/>
    <property type="match status" value="1"/>
</dbReference>
<keyword evidence="8" id="KW-1185">Reference proteome</keyword>
<dbReference type="InterPro" id="IPR005302">
    <property type="entry name" value="MoCF_Sase_C"/>
</dbReference>
<dbReference type="GO" id="GO:0030170">
    <property type="term" value="F:pyridoxal phosphate binding"/>
    <property type="evidence" value="ECO:0007669"/>
    <property type="project" value="InterPro"/>
</dbReference>
<evidence type="ECO:0000256" key="2">
    <source>
        <dbReference type="ARBA" id="ARBA00022692"/>
    </source>
</evidence>
<dbReference type="PANTHER" id="PTHR12778:SF9">
    <property type="entry name" value="ACETYL-COENZYME A TRANSPORTER 1"/>
    <property type="match status" value="1"/>
</dbReference>
<dbReference type="EMBL" id="CAJNDS010000020">
    <property type="protein sequence ID" value="CAE6919041.1"/>
    <property type="molecule type" value="Genomic_DNA"/>
</dbReference>
<dbReference type="GO" id="GO:0003824">
    <property type="term" value="F:catalytic activity"/>
    <property type="evidence" value="ECO:0007669"/>
    <property type="project" value="InterPro"/>
</dbReference>
<feature type="transmembrane region" description="Helical" evidence="5">
    <location>
        <begin position="331"/>
        <end position="352"/>
    </location>
</feature>
<evidence type="ECO:0000256" key="4">
    <source>
        <dbReference type="ARBA" id="ARBA00023136"/>
    </source>
</evidence>
<reference evidence="7" key="1">
    <citation type="submission" date="2021-02" db="EMBL/GenBank/DDBJ databases">
        <authorList>
            <person name="Dougan E. K."/>
            <person name="Rhodes N."/>
            <person name="Thang M."/>
            <person name="Chan C."/>
        </authorList>
    </citation>
    <scope>NUCLEOTIDE SEQUENCE</scope>
</reference>
<evidence type="ECO:0000256" key="1">
    <source>
        <dbReference type="ARBA" id="ARBA00004141"/>
    </source>
</evidence>
<comment type="subcellular location">
    <subcellularLocation>
        <location evidence="1">Membrane</location>
        <topology evidence="1">Multi-pass membrane protein</topology>
    </subcellularLocation>
</comment>
<dbReference type="SUPFAM" id="SSF141673">
    <property type="entry name" value="MOSC N-terminal domain-like"/>
    <property type="match status" value="1"/>
</dbReference>
<dbReference type="AlphaFoldDB" id="A0A812G4E6"/>
<dbReference type="Pfam" id="PF13000">
    <property type="entry name" value="Acatn"/>
    <property type="match status" value="1"/>
</dbReference>
<dbReference type="PANTHER" id="PTHR12778">
    <property type="entry name" value="SOLUTE CARRIER FAMILY 33 ACETYL-COA TRANSPORTER -RELATED"/>
    <property type="match status" value="1"/>
</dbReference>
<dbReference type="InterPro" id="IPR024371">
    <property type="entry name" value="AcetylCoA_trans_1-like"/>
</dbReference>
<feature type="transmembrane region" description="Helical" evidence="5">
    <location>
        <begin position="615"/>
        <end position="634"/>
    </location>
</feature>
<dbReference type="InterPro" id="IPR004752">
    <property type="entry name" value="AmpG_permease/AT-1"/>
</dbReference>